<organism evidence="3 4">
    <name type="scientific">Rhodococcus parequi</name>
    <dbReference type="NCBI Taxonomy" id="3137122"/>
    <lineage>
        <taxon>Bacteria</taxon>
        <taxon>Bacillati</taxon>
        <taxon>Actinomycetota</taxon>
        <taxon>Actinomycetes</taxon>
        <taxon>Mycobacteriales</taxon>
        <taxon>Nocardiaceae</taxon>
        <taxon>Rhodococcus</taxon>
    </lineage>
</organism>
<evidence type="ECO:0000256" key="2">
    <source>
        <dbReference type="SAM" id="Phobius"/>
    </source>
</evidence>
<evidence type="ECO:0000313" key="3">
    <source>
        <dbReference type="EMBL" id="MFM1722474.1"/>
    </source>
</evidence>
<feature type="region of interest" description="Disordered" evidence="1">
    <location>
        <begin position="27"/>
        <end position="56"/>
    </location>
</feature>
<feature type="transmembrane region" description="Helical" evidence="2">
    <location>
        <begin position="6"/>
        <end position="22"/>
    </location>
</feature>
<dbReference type="RefSeq" id="WP_420163027.1">
    <property type="nucleotide sequence ID" value="NZ_JBDLNV010000001.1"/>
</dbReference>
<keyword evidence="2" id="KW-0812">Transmembrane</keyword>
<proteinExistence type="predicted"/>
<evidence type="ECO:0000256" key="1">
    <source>
        <dbReference type="SAM" id="MobiDB-lite"/>
    </source>
</evidence>
<sequence length="56" mass="6502">MEILVIVALVVIIAAVNVRWWYRRRRGDAPTPEAGTAEGKTRQMNDVHRERRQNDS</sequence>
<comment type="caution">
    <text evidence="3">The sequence shown here is derived from an EMBL/GenBank/DDBJ whole genome shotgun (WGS) entry which is preliminary data.</text>
</comment>
<reference evidence="3 4" key="1">
    <citation type="submission" date="2023-11" db="EMBL/GenBank/DDBJ databases">
        <authorList>
            <person name="Val-Calvo J."/>
            <person name="Scortti M."/>
            <person name="Vazquez-Boland J."/>
        </authorList>
    </citation>
    <scope>NUCLEOTIDE SEQUENCE [LARGE SCALE GENOMIC DNA]</scope>
    <source>
        <strain evidence="3 4">PAM 2766</strain>
    </source>
</reference>
<keyword evidence="2" id="KW-1133">Transmembrane helix</keyword>
<keyword evidence="4" id="KW-1185">Reference proteome</keyword>
<accession>A0ABW9FAX4</accession>
<dbReference type="Proteomes" id="UP001629745">
    <property type="component" value="Unassembled WGS sequence"/>
</dbReference>
<feature type="compositionally biased region" description="Basic and acidic residues" evidence="1">
    <location>
        <begin position="39"/>
        <end position="56"/>
    </location>
</feature>
<dbReference type="EMBL" id="JBDLNV010000001">
    <property type="protein sequence ID" value="MFM1722474.1"/>
    <property type="molecule type" value="Genomic_DNA"/>
</dbReference>
<keyword evidence="2" id="KW-0472">Membrane</keyword>
<evidence type="ECO:0000313" key="4">
    <source>
        <dbReference type="Proteomes" id="UP001629745"/>
    </source>
</evidence>
<gene>
    <name evidence="3" type="ORF">ABEU20_001029</name>
</gene>
<name>A0ABW9FAX4_9NOCA</name>
<protein>
    <submittedName>
        <fullName evidence="3">Uncharacterized protein</fullName>
    </submittedName>
</protein>